<dbReference type="InterPro" id="IPR003122">
    <property type="entry name" value="Tar_rcpt_lig-bd"/>
</dbReference>
<evidence type="ECO:0000313" key="15">
    <source>
        <dbReference type="EMBL" id="OJF12007.1"/>
    </source>
</evidence>
<evidence type="ECO:0000256" key="8">
    <source>
        <dbReference type="ARBA" id="ARBA00023136"/>
    </source>
</evidence>
<dbReference type="Proteomes" id="UP000182486">
    <property type="component" value="Unassembled WGS sequence"/>
</dbReference>
<dbReference type="AlphaFoldDB" id="A0A1K0FGN5"/>
<keyword evidence="3" id="KW-0488">Methylation</keyword>
<evidence type="ECO:0000256" key="4">
    <source>
        <dbReference type="ARBA" id="ARBA00022500"/>
    </source>
</evidence>
<dbReference type="SMART" id="SM00283">
    <property type="entry name" value="MA"/>
    <property type="match status" value="1"/>
</dbReference>
<evidence type="ECO:0000256" key="3">
    <source>
        <dbReference type="ARBA" id="ARBA00022481"/>
    </source>
</evidence>
<reference evidence="15 16" key="1">
    <citation type="submission" date="2016-09" db="EMBL/GenBank/DDBJ databases">
        <title>Couchioplanes caeruleus draft genome sequence.</title>
        <authorList>
            <person name="Sheehan J."/>
            <person name="Caffrey P."/>
        </authorList>
    </citation>
    <scope>NUCLEOTIDE SEQUENCE [LARGE SCALE GENOMIC DNA]</scope>
    <source>
        <strain evidence="15 16">DSM 43634</strain>
    </source>
</reference>
<dbReference type="RefSeq" id="WP_071807416.1">
    <property type="nucleotide sequence ID" value="NZ_MEIA01000250.1"/>
</dbReference>
<dbReference type="InterPro" id="IPR004090">
    <property type="entry name" value="Chemotax_Me-accpt_rcpt"/>
</dbReference>
<protein>
    <submittedName>
        <fullName evidence="15">Chemotaxis protein</fullName>
    </submittedName>
</protein>
<feature type="domain" description="Methyl-accepting transducer" evidence="13">
    <location>
        <begin position="274"/>
        <end position="520"/>
    </location>
</feature>
<evidence type="ECO:0000256" key="12">
    <source>
        <dbReference type="SAM" id="Phobius"/>
    </source>
</evidence>
<dbReference type="PANTHER" id="PTHR32089">
    <property type="entry name" value="METHYL-ACCEPTING CHEMOTAXIS PROTEIN MCPB"/>
    <property type="match status" value="1"/>
</dbReference>
<dbReference type="GO" id="GO:0005886">
    <property type="term" value="C:plasma membrane"/>
    <property type="evidence" value="ECO:0007669"/>
    <property type="project" value="UniProtKB-SubCell"/>
</dbReference>
<dbReference type="InterPro" id="IPR003660">
    <property type="entry name" value="HAMP_dom"/>
</dbReference>
<proteinExistence type="inferred from homology"/>
<evidence type="ECO:0000259" key="13">
    <source>
        <dbReference type="PROSITE" id="PS50111"/>
    </source>
</evidence>
<keyword evidence="9 11" id="KW-0807">Transducer</keyword>
<dbReference type="SUPFAM" id="SSF58104">
    <property type="entry name" value="Methyl-accepting chemotaxis protein (MCP) signaling domain"/>
    <property type="match status" value="1"/>
</dbReference>
<dbReference type="EMBL" id="MEIA01000250">
    <property type="protein sequence ID" value="OJF12007.1"/>
    <property type="molecule type" value="Genomic_DNA"/>
</dbReference>
<accession>A0A1K0FGN5</accession>
<dbReference type="PRINTS" id="PR00260">
    <property type="entry name" value="CHEMTRNSDUCR"/>
</dbReference>
<dbReference type="CDD" id="cd06225">
    <property type="entry name" value="HAMP"/>
    <property type="match status" value="1"/>
</dbReference>
<keyword evidence="16" id="KW-1185">Reference proteome</keyword>
<keyword evidence="5" id="KW-0997">Cell inner membrane</keyword>
<comment type="similarity">
    <text evidence="10">Belongs to the methyl-accepting chemotaxis (MCP) protein family.</text>
</comment>
<dbReference type="Pfam" id="PF00015">
    <property type="entry name" value="MCPsignal"/>
    <property type="match status" value="1"/>
</dbReference>
<keyword evidence="2" id="KW-1003">Cell membrane</keyword>
<evidence type="ECO:0000313" key="16">
    <source>
        <dbReference type="Proteomes" id="UP000182486"/>
    </source>
</evidence>
<dbReference type="PROSITE" id="PS50111">
    <property type="entry name" value="CHEMOTAXIS_TRANSDUC_2"/>
    <property type="match status" value="1"/>
</dbReference>
<gene>
    <name evidence="15" type="ORF">BG844_22970</name>
</gene>
<feature type="transmembrane region" description="Helical" evidence="12">
    <location>
        <begin position="17"/>
        <end position="39"/>
    </location>
</feature>
<sequence length="532" mass="54642">MGVKRPPLADLSVKFKILAAVLVGTVVSLVVGVVGLMALRQSSDTAQAIYGTNVTSIEALGDLQQAMAQARLDVANHALSQDDEHMNSYGAAFAKNLEAVDAAFTAYQAGNPATDPAMIADLREDWDAWAKVVQEKQIPASERNDLKAWQETRDTEVVPLFTEINKHLDGLTVAEEHDAATSAKDADSAYTTNRMVSIAVMVVGAIVALLAGLVVARQILRPLGRVKDVCDRLAAGDLTVTTGLTSRDEPGQMGAALDTAVTGLRETVMTIGGSVATLSAASEQLSAVSTQLQSGAGDVAIRATTASASTEEVNAGVQAIAAGAEEMRASIAEIAVNASRAAEISLQGLSVAESTNSQVADLGTASAEIGDVVKLITSIAEQTNLLALNATIEAARAGELGKGFAVVAGEVKELAQQTAQATEEITHRIANIQASSGSAAQAIGEITTVIAQIGDYTTTIASAVEEQTATTSEMSRSVAEAANGSGEVAHTVAGVAEVASATADGAKATHQAAGDLTRLASDLTKVVESFRH</sequence>
<dbReference type="GO" id="GO:0007165">
    <property type="term" value="P:signal transduction"/>
    <property type="evidence" value="ECO:0007669"/>
    <property type="project" value="UniProtKB-KW"/>
</dbReference>
<feature type="transmembrane region" description="Helical" evidence="12">
    <location>
        <begin position="198"/>
        <end position="220"/>
    </location>
</feature>
<evidence type="ECO:0000256" key="1">
    <source>
        <dbReference type="ARBA" id="ARBA00004429"/>
    </source>
</evidence>
<dbReference type="SMART" id="SM00304">
    <property type="entry name" value="HAMP"/>
    <property type="match status" value="1"/>
</dbReference>
<keyword evidence="4" id="KW-0145">Chemotaxis</keyword>
<evidence type="ECO:0000256" key="10">
    <source>
        <dbReference type="ARBA" id="ARBA00029447"/>
    </source>
</evidence>
<evidence type="ECO:0000256" key="9">
    <source>
        <dbReference type="ARBA" id="ARBA00023224"/>
    </source>
</evidence>
<dbReference type="Gene3D" id="1.10.287.950">
    <property type="entry name" value="Methyl-accepting chemotaxis protein"/>
    <property type="match status" value="1"/>
</dbReference>
<keyword evidence="7 12" id="KW-1133">Transmembrane helix</keyword>
<dbReference type="PROSITE" id="PS50885">
    <property type="entry name" value="HAMP"/>
    <property type="match status" value="1"/>
</dbReference>
<evidence type="ECO:0000256" key="11">
    <source>
        <dbReference type="PROSITE-ProRule" id="PRU00284"/>
    </source>
</evidence>
<evidence type="ECO:0000256" key="7">
    <source>
        <dbReference type="ARBA" id="ARBA00022989"/>
    </source>
</evidence>
<dbReference type="InterPro" id="IPR004089">
    <property type="entry name" value="MCPsignal_dom"/>
</dbReference>
<evidence type="ECO:0000259" key="14">
    <source>
        <dbReference type="PROSITE" id="PS50885"/>
    </source>
</evidence>
<evidence type="ECO:0000256" key="5">
    <source>
        <dbReference type="ARBA" id="ARBA00022519"/>
    </source>
</evidence>
<keyword evidence="8 12" id="KW-0472">Membrane</keyword>
<evidence type="ECO:0000256" key="2">
    <source>
        <dbReference type="ARBA" id="ARBA00022475"/>
    </source>
</evidence>
<dbReference type="GO" id="GO:0004888">
    <property type="term" value="F:transmembrane signaling receptor activity"/>
    <property type="evidence" value="ECO:0007669"/>
    <property type="project" value="InterPro"/>
</dbReference>
<dbReference type="PANTHER" id="PTHR32089:SF112">
    <property type="entry name" value="LYSOZYME-LIKE PROTEIN-RELATED"/>
    <property type="match status" value="1"/>
</dbReference>
<dbReference type="GO" id="GO:0006935">
    <property type="term" value="P:chemotaxis"/>
    <property type="evidence" value="ECO:0007669"/>
    <property type="project" value="UniProtKB-KW"/>
</dbReference>
<feature type="domain" description="HAMP" evidence="14">
    <location>
        <begin position="217"/>
        <end position="269"/>
    </location>
</feature>
<name>A0A1K0FGN5_9ACTN</name>
<dbReference type="Pfam" id="PF00672">
    <property type="entry name" value="HAMP"/>
    <property type="match status" value="1"/>
</dbReference>
<dbReference type="Pfam" id="PF02203">
    <property type="entry name" value="TarH"/>
    <property type="match status" value="1"/>
</dbReference>
<evidence type="ECO:0000256" key="6">
    <source>
        <dbReference type="ARBA" id="ARBA00022692"/>
    </source>
</evidence>
<organism evidence="15 16">
    <name type="scientific">Couchioplanes caeruleus subsp. caeruleus</name>
    <dbReference type="NCBI Taxonomy" id="56427"/>
    <lineage>
        <taxon>Bacteria</taxon>
        <taxon>Bacillati</taxon>
        <taxon>Actinomycetota</taxon>
        <taxon>Actinomycetes</taxon>
        <taxon>Micromonosporales</taxon>
        <taxon>Micromonosporaceae</taxon>
        <taxon>Couchioplanes</taxon>
    </lineage>
</organism>
<keyword evidence="6 12" id="KW-0812">Transmembrane</keyword>
<comment type="subcellular location">
    <subcellularLocation>
        <location evidence="1">Cell inner membrane</location>
        <topology evidence="1">Multi-pass membrane protein</topology>
    </subcellularLocation>
</comment>
<comment type="caution">
    <text evidence="15">The sequence shown here is derived from an EMBL/GenBank/DDBJ whole genome shotgun (WGS) entry which is preliminary data.</text>
</comment>